<reference evidence="1 2" key="1">
    <citation type="submission" date="2021-06" db="EMBL/GenBank/DDBJ databases">
        <authorList>
            <person name="Palmer J.M."/>
        </authorList>
    </citation>
    <scope>NUCLEOTIDE SEQUENCE [LARGE SCALE GENOMIC DNA]</scope>
    <source>
        <strain evidence="1 2">GA_2019</strain>
        <tissue evidence="1">Muscle</tissue>
    </source>
</reference>
<protein>
    <recommendedName>
        <fullName evidence="3">Ran-binding protein 10</fullName>
    </recommendedName>
</protein>
<accession>A0ABV0NUI2</accession>
<dbReference type="Proteomes" id="UP001476798">
    <property type="component" value="Unassembled WGS sequence"/>
</dbReference>
<organism evidence="1 2">
    <name type="scientific">Goodea atripinnis</name>
    <dbReference type="NCBI Taxonomy" id="208336"/>
    <lineage>
        <taxon>Eukaryota</taxon>
        <taxon>Metazoa</taxon>
        <taxon>Chordata</taxon>
        <taxon>Craniata</taxon>
        <taxon>Vertebrata</taxon>
        <taxon>Euteleostomi</taxon>
        <taxon>Actinopterygii</taxon>
        <taxon>Neopterygii</taxon>
        <taxon>Teleostei</taxon>
        <taxon>Neoteleostei</taxon>
        <taxon>Acanthomorphata</taxon>
        <taxon>Ovalentaria</taxon>
        <taxon>Atherinomorphae</taxon>
        <taxon>Cyprinodontiformes</taxon>
        <taxon>Goodeidae</taxon>
        <taxon>Goodea</taxon>
    </lineage>
</organism>
<sequence>MAELGAGSLPLGEPAFSYQQEQELNERLKRLYPAVNEEETPLPRSWSPKDKYSYIGLSQNNLRVHYKGIPKRVTANSLTLTVGLITNQLNLTLSTASFVVYLPSSVLEAGRPSHCKESLLQKHNKRCQMLAQCSLLVQWCSSPVANTACLFFLGVFTLKTEQLQDGYQPNLLSGSNNAAQTVGAA</sequence>
<dbReference type="EMBL" id="JAHRIO010051017">
    <property type="protein sequence ID" value="MEQ2175089.1"/>
    <property type="molecule type" value="Genomic_DNA"/>
</dbReference>
<comment type="caution">
    <text evidence="1">The sequence shown here is derived from an EMBL/GenBank/DDBJ whole genome shotgun (WGS) entry which is preliminary data.</text>
</comment>
<proteinExistence type="predicted"/>
<gene>
    <name evidence="1" type="ORF">GOODEAATRI_014634</name>
</gene>
<evidence type="ECO:0000313" key="2">
    <source>
        <dbReference type="Proteomes" id="UP001476798"/>
    </source>
</evidence>
<name>A0ABV0NUI2_9TELE</name>
<dbReference type="InterPro" id="IPR043136">
    <property type="entry name" value="B30.2/SPRY_sf"/>
</dbReference>
<evidence type="ECO:0000313" key="1">
    <source>
        <dbReference type="EMBL" id="MEQ2175089.1"/>
    </source>
</evidence>
<dbReference type="Gene3D" id="2.60.120.920">
    <property type="match status" value="1"/>
</dbReference>
<keyword evidence="2" id="KW-1185">Reference proteome</keyword>
<evidence type="ECO:0008006" key="3">
    <source>
        <dbReference type="Google" id="ProtNLM"/>
    </source>
</evidence>